<feature type="chain" id="PRO_5045429585" evidence="1">
    <location>
        <begin position="21"/>
        <end position="526"/>
    </location>
</feature>
<proteinExistence type="predicted"/>
<keyword evidence="1" id="KW-0732">Signal</keyword>
<evidence type="ECO:0000313" key="4">
    <source>
        <dbReference type="Proteomes" id="UP001501480"/>
    </source>
</evidence>
<dbReference type="EMBL" id="BAAAPY010000002">
    <property type="protein sequence ID" value="GAA2072521.1"/>
    <property type="molecule type" value="Genomic_DNA"/>
</dbReference>
<dbReference type="Gene3D" id="3.40.190.10">
    <property type="entry name" value="Periplasmic binding protein-like II"/>
    <property type="match status" value="1"/>
</dbReference>
<evidence type="ECO:0000259" key="2">
    <source>
        <dbReference type="Pfam" id="PF00496"/>
    </source>
</evidence>
<dbReference type="Gene3D" id="3.10.105.10">
    <property type="entry name" value="Dipeptide-binding Protein, Domain 3"/>
    <property type="match status" value="1"/>
</dbReference>
<dbReference type="SUPFAM" id="SSF53850">
    <property type="entry name" value="Periplasmic binding protein-like II"/>
    <property type="match status" value="1"/>
</dbReference>
<dbReference type="InterPro" id="IPR000914">
    <property type="entry name" value="SBP_5_dom"/>
</dbReference>
<keyword evidence="4" id="KW-1185">Reference proteome</keyword>
<accession>A0ABN2VTW2</accession>
<evidence type="ECO:0000313" key="3">
    <source>
        <dbReference type="EMBL" id="GAA2072521.1"/>
    </source>
</evidence>
<dbReference type="PROSITE" id="PS51257">
    <property type="entry name" value="PROKAR_LIPOPROTEIN"/>
    <property type="match status" value="1"/>
</dbReference>
<reference evidence="3 4" key="1">
    <citation type="journal article" date="2019" name="Int. J. Syst. Evol. Microbiol.">
        <title>The Global Catalogue of Microorganisms (GCM) 10K type strain sequencing project: providing services to taxonomists for standard genome sequencing and annotation.</title>
        <authorList>
            <consortium name="The Broad Institute Genomics Platform"/>
            <consortium name="The Broad Institute Genome Sequencing Center for Infectious Disease"/>
            <person name="Wu L."/>
            <person name="Ma J."/>
        </authorList>
    </citation>
    <scope>NUCLEOTIDE SEQUENCE [LARGE SCALE GENOMIC DNA]</scope>
    <source>
        <strain evidence="3 4">JCM 15749</strain>
    </source>
</reference>
<organism evidence="3 4">
    <name type="scientific">Aeromicrobium halocynthiae</name>
    <dbReference type="NCBI Taxonomy" id="560557"/>
    <lineage>
        <taxon>Bacteria</taxon>
        <taxon>Bacillati</taxon>
        <taxon>Actinomycetota</taxon>
        <taxon>Actinomycetes</taxon>
        <taxon>Propionibacteriales</taxon>
        <taxon>Nocardioidaceae</taxon>
        <taxon>Aeromicrobium</taxon>
    </lineage>
</organism>
<evidence type="ECO:0000256" key="1">
    <source>
        <dbReference type="SAM" id="SignalP"/>
    </source>
</evidence>
<sequence>MRLAAAGLALVLLGGCGLFGGGSPDEPGGSDEKPTNPLVGWSPVDPAELSEGGVLRVGIDVLPSSFNPAVAAEGALPGRSGLDRLLAPTTGSAVRLGEDGGWEVDPAYAESVEVTGDDPLEVRVELQPDAVWQDGSPITSVDMSAWVEAVAQDEGWDDVETVEADGDLAYTVRFERVRSDWPLFVYPRLPADISTDAERFADGFAEEPVPSNGPFAITDIDLETGTVTQEPNPRWWGPRPVLDQIVWRLATPEVQAEAFAADELDVAEVVPSSGTDLDADLLRTATGSRWTHLTLNAGGSGPLADDSVRRAVVQALDREALAEAGVADLDVPPLVAESVFTVPGQQGHVDASDALPAPDADAAREVLSDVTLRFPVPAGEVTEARAEAVADQLREAGATVEVRPVAPEDFVEQVLVPRDFDLLTFSYDAAILGVAPMESRLRPAGSVDNVTGVAAGSAEVWEAARVALDPDDRAEAVAALDAQVLEPLVLVPLTVPPEVLALRDGVANYGPSTFLRPDWTRVGLVD</sequence>
<dbReference type="InterPro" id="IPR039424">
    <property type="entry name" value="SBP_5"/>
</dbReference>
<dbReference type="Pfam" id="PF00496">
    <property type="entry name" value="SBP_bac_5"/>
    <property type="match status" value="1"/>
</dbReference>
<feature type="signal peptide" evidence="1">
    <location>
        <begin position="1"/>
        <end position="20"/>
    </location>
</feature>
<feature type="domain" description="Solute-binding protein family 5" evidence="2">
    <location>
        <begin position="103"/>
        <end position="427"/>
    </location>
</feature>
<protein>
    <submittedName>
        <fullName evidence="3">ABC transporter family substrate-binding protein</fullName>
    </submittedName>
</protein>
<gene>
    <name evidence="3" type="ORF">GCM10009821_08250</name>
</gene>
<dbReference type="PANTHER" id="PTHR30290:SF65">
    <property type="entry name" value="MONOACYL PHOSPHATIDYLINOSITOL TETRAMANNOSIDE-BINDING PROTEIN LPQW-RELATED"/>
    <property type="match status" value="1"/>
</dbReference>
<dbReference type="RefSeq" id="WP_344324785.1">
    <property type="nucleotide sequence ID" value="NZ_BAAAPY010000002.1"/>
</dbReference>
<comment type="caution">
    <text evidence="3">The sequence shown here is derived from an EMBL/GenBank/DDBJ whole genome shotgun (WGS) entry which is preliminary data.</text>
</comment>
<name>A0ABN2VTW2_9ACTN</name>
<dbReference type="Proteomes" id="UP001501480">
    <property type="component" value="Unassembled WGS sequence"/>
</dbReference>
<dbReference type="PANTHER" id="PTHR30290">
    <property type="entry name" value="PERIPLASMIC BINDING COMPONENT OF ABC TRANSPORTER"/>
    <property type="match status" value="1"/>
</dbReference>